<protein>
    <recommendedName>
        <fullName evidence="9">Ascorbate-specific PTS system EIIA component</fullName>
    </recommendedName>
    <alternativeName>
        <fullName evidence="10">Ascorbate-specific phosphotransferase enzyme IIA component</fullName>
    </alternativeName>
</protein>
<accession>A0A0C1ZMX3</accession>
<name>A0A0C1ZMX3_9VIBR</name>
<evidence type="ECO:0000256" key="9">
    <source>
        <dbReference type="ARBA" id="ARBA00041175"/>
    </source>
</evidence>
<keyword evidence="7" id="KW-0418">Kinase</keyword>
<evidence type="ECO:0000256" key="3">
    <source>
        <dbReference type="ARBA" id="ARBA00022490"/>
    </source>
</evidence>
<evidence type="ECO:0000256" key="8">
    <source>
        <dbReference type="ARBA" id="ARBA00037387"/>
    </source>
</evidence>
<comment type="subcellular location">
    <subcellularLocation>
        <location evidence="1">Cytoplasm</location>
    </subcellularLocation>
</comment>
<keyword evidence="2" id="KW-0813">Transport</keyword>
<dbReference type="EMBL" id="JPRD01000008">
    <property type="protein sequence ID" value="KIF54356.1"/>
    <property type="molecule type" value="Genomic_DNA"/>
</dbReference>
<dbReference type="InterPro" id="IPR016152">
    <property type="entry name" value="PTrfase/Anion_transptr"/>
</dbReference>
<proteinExistence type="predicted"/>
<dbReference type="GO" id="GO:0005737">
    <property type="term" value="C:cytoplasm"/>
    <property type="evidence" value="ECO:0007669"/>
    <property type="project" value="UniProtKB-SubCell"/>
</dbReference>
<organism evidence="12 13">
    <name type="scientific">Vibrio owensii CAIM 1854 = LMG 25443</name>
    <dbReference type="NCBI Taxonomy" id="1229493"/>
    <lineage>
        <taxon>Bacteria</taxon>
        <taxon>Pseudomonadati</taxon>
        <taxon>Pseudomonadota</taxon>
        <taxon>Gammaproteobacteria</taxon>
        <taxon>Vibrionales</taxon>
        <taxon>Vibrionaceae</taxon>
        <taxon>Vibrio</taxon>
    </lineage>
</organism>
<evidence type="ECO:0000256" key="5">
    <source>
        <dbReference type="ARBA" id="ARBA00022679"/>
    </source>
</evidence>
<feature type="domain" description="PTS EIIA type-2" evidence="11">
    <location>
        <begin position="5"/>
        <end position="145"/>
    </location>
</feature>
<keyword evidence="5" id="KW-0808">Transferase</keyword>
<evidence type="ECO:0000256" key="4">
    <source>
        <dbReference type="ARBA" id="ARBA00022553"/>
    </source>
</evidence>
<evidence type="ECO:0000256" key="6">
    <source>
        <dbReference type="ARBA" id="ARBA00022683"/>
    </source>
</evidence>
<dbReference type="PATRIC" id="fig|1229493.5.peg.5884"/>
<dbReference type="Gene3D" id="3.40.930.10">
    <property type="entry name" value="Mannitol-specific EII, Chain A"/>
    <property type="match status" value="1"/>
</dbReference>
<evidence type="ECO:0000256" key="1">
    <source>
        <dbReference type="ARBA" id="ARBA00004496"/>
    </source>
</evidence>
<dbReference type="AlphaFoldDB" id="A0A0C1ZMX3"/>
<keyword evidence="3" id="KW-0963">Cytoplasm</keyword>
<comment type="function">
    <text evidence="8">The phosphoenolpyruvate-dependent sugar phosphotransferase system (sugar PTS), a major carbohydrate active transport system, catalyzes the phosphorylation of incoming sugar substrates concomitantly with their translocation across the cell membrane. The enzyme II UlaABC PTS system is involved in ascorbate transport.</text>
</comment>
<evidence type="ECO:0000256" key="10">
    <source>
        <dbReference type="ARBA" id="ARBA00042072"/>
    </source>
</evidence>
<comment type="caution">
    <text evidence="12">The sequence shown here is derived from an EMBL/GenBank/DDBJ whole genome shotgun (WGS) entry which is preliminary data.</text>
</comment>
<evidence type="ECO:0000256" key="7">
    <source>
        <dbReference type="ARBA" id="ARBA00022777"/>
    </source>
</evidence>
<dbReference type="PANTHER" id="PTHR36203:SF1">
    <property type="entry name" value="ASCORBATE-SPECIFIC PTS SYSTEM EIIA COMPONENT"/>
    <property type="match status" value="1"/>
</dbReference>
<sequence>MLKEILMQADAIQLQVEPNDWEDAIAFAALPLVKNGFIEKSYFEAIVNSTLENGAYYVFEDERFALPHARPEDGVNKVGFSLVTFKNPISINGSPEIDFMIMLCAVDSDSHIKEGLQPIMEMLSDEQTLNTITTTNKIDEVLALL</sequence>
<dbReference type="Pfam" id="PF00359">
    <property type="entry name" value="PTS_EIIA_2"/>
    <property type="match status" value="1"/>
</dbReference>
<dbReference type="Proteomes" id="UP000031586">
    <property type="component" value="Unassembled WGS sequence"/>
</dbReference>
<dbReference type="CDD" id="cd00211">
    <property type="entry name" value="PTS_IIA_fru"/>
    <property type="match status" value="1"/>
</dbReference>
<evidence type="ECO:0000256" key="2">
    <source>
        <dbReference type="ARBA" id="ARBA00022448"/>
    </source>
</evidence>
<gene>
    <name evidence="12" type="ORF">H735_04750</name>
</gene>
<evidence type="ECO:0000313" key="13">
    <source>
        <dbReference type="Proteomes" id="UP000031586"/>
    </source>
</evidence>
<dbReference type="PROSITE" id="PS51094">
    <property type="entry name" value="PTS_EIIA_TYPE_2"/>
    <property type="match status" value="1"/>
</dbReference>
<evidence type="ECO:0000259" key="11">
    <source>
        <dbReference type="PROSITE" id="PS51094"/>
    </source>
</evidence>
<reference evidence="12 13" key="1">
    <citation type="submission" date="2014-07" db="EMBL/GenBank/DDBJ databases">
        <title>Unique and conserved regions in Vibrio harveyi and related species in comparison with the shrimp pathogen Vibrio harveyi CAIM 1792.</title>
        <authorList>
            <person name="Espinoza-Valles I."/>
            <person name="Vora G."/>
            <person name="Leekitcharoenphon P."/>
            <person name="Ussery D."/>
            <person name="Hoj L."/>
            <person name="Gomez-Gil B."/>
        </authorList>
    </citation>
    <scope>NUCLEOTIDE SEQUENCE [LARGE SCALE GENOMIC DNA]</scope>
    <source>
        <strain evidence="13">CAIM 1854 / LMG 25443</strain>
    </source>
</reference>
<keyword evidence="4" id="KW-0597">Phosphoprotein</keyword>
<dbReference type="InterPro" id="IPR002178">
    <property type="entry name" value="PTS_EIIA_type-2_dom"/>
</dbReference>
<dbReference type="SUPFAM" id="SSF55804">
    <property type="entry name" value="Phoshotransferase/anion transport protein"/>
    <property type="match status" value="1"/>
</dbReference>
<keyword evidence="6" id="KW-0598">Phosphotransferase system</keyword>
<dbReference type="InterPro" id="IPR051351">
    <property type="entry name" value="Ascorbate-PTS_EIIA_comp"/>
</dbReference>
<evidence type="ECO:0000313" key="12">
    <source>
        <dbReference type="EMBL" id="KIF54356.1"/>
    </source>
</evidence>
<dbReference type="PANTHER" id="PTHR36203">
    <property type="entry name" value="ASCORBATE-SPECIFIC PTS SYSTEM EIIA COMPONENT"/>
    <property type="match status" value="1"/>
</dbReference>
<dbReference type="RefSeq" id="WP_020197717.1">
    <property type="nucleotide sequence ID" value="NZ_BAOH01000138.1"/>
</dbReference>
<dbReference type="GO" id="GO:0009401">
    <property type="term" value="P:phosphoenolpyruvate-dependent sugar phosphotransferase system"/>
    <property type="evidence" value="ECO:0007669"/>
    <property type="project" value="UniProtKB-KW"/>
</dbReference>
<dbReference type="GO" id="GO:0016301">
    <property type="term" value="F:kinase activity"/>
    <property type="evidence" value="ECO:0007669"/>
    <property type="project" value="UniProtKB-KW"/>
</dbReference>